<dbReference type="HAMAP" id="MF_00048">
    <property type="entry name" value="UPF0102"/>
    <property type="match status" value="1"/>
</dbReference>
<name>A0A7V4DWM9_DICTH</name>
<dbReference type="NCBIfam" id="NF009154">
    <property type="entry name" value="PRK12497.3-3"/>
    <property type="match status" value="1"/>
</dbReference>
<comment type="caution">
    <text evidence="3">The sequence shown here is derived from an EMBL/GenBank/DDBJ whole genome shotgun (WGS) entry which is preliminary data.</text>
</comment>
<dbReference type="AlphaFoldDB" id="A0A7V4DWM9"/>
<evidence type="ECO:0000256" key="1">
    <source>
        <dbReference type="ARBA" id="ARBA00006738"/>
    </source>
</evidence>
<comment type="similarity">
    <text evidence="1 2">Belongs to the UPF0102 family.</text>
</comment>
<accession>A0A7V4DWM9</accession>
<dbReference type="InterPro" id="IPR011335">
    <property type="entry name" value="Restrct_endonuc-II-like"/>
</dbReference>
<dbReference type="CDD" id="cd20736">
    <property type="entry name" value="PoNe_Nuclease"/>
    <property type="match status" value="1"/>
</dbReference>
<dbReference type="PANTHER" id="PTHR34039:SF1">
    <property type="entry name" value="UPF0102 PROTEIN YRAN"/>
    <property type="match status" value="1"/>
</dbReference>
<dbReference type="NCBIfam" id="NF009150">
    <property type="entry name" value="PRK12497.1-3"/>
    <property type="match status" value="1"/>
</dbReference>
<dbReference type="InterPro" id="IPR011856">
    <property type="entry name" value="tRNA_endonuc-like_dom_sf"/>
</dbReference>
<dbReference type="InterPro" id="IPR003509">
    <property type="entry name" value="UPF0102_YraN-like"/>
</dbReference>
<dbReference type="Pfam" id="PF02021">
    <property type="entry name" value="UPF0102"/>
    <property type="match status" value="1"/>
</dbReference>
<evidence type="ECO:0000313" key="3">
    <source>
        <dbReference type="EMBL" id="HGK23359.1"/>
    </source>
</evidence>
<organism evidence="3">
    <name type="scientific">Dictyoglomus thermophilum</name>
    <dbReference type="NCBI Taxonomy" id="14"/>
    <lineage>
        <taxon>Bacteria</taxon>
        <taxon>Pseudomonadati</taxon>
        <taxon>Dictyoglomota</taxon>
        <taxon>Dictyoglomia</taxon>
        <taxon>Dictyoglomales</taxon>
        <taxon>Dictyoglomaceae</taxon>
        <taxon>Dictyoglomus</taxon>
    </lineage>
</organism>
<dbReference type="EMBL" id="DTDV01000007">
    <property type="protein sequence ID" value="HGK23359.1"/>
    <property type="molecule type" value="Genomic_DNA"/>
</dbReference>
<dbReference type="SUPFAM" id="SSF52980">
    <property type="entry name" value="Restriction endonuclease-like"/>
    <property type="match status" value="1"/>
</dbReference>
<proteinExistence type="inferred from homology"/>
<dbReference type="NCBIfam" id="TIGR00252">
    <property type="entry name" value="YraN family protein"/>
    <property type="match status" value="1"/>
</dbReference>
<dbReference type="RefSeq" id="WP_149122972.1">
    <property type="nucleotide sequence ID" value="NZ_VTFL01000004.1"/>
</dbReference>
<protein>
    <recommendedName>
        <fullName evidence="2">UPF0102 protein ENU78_02745</fullName>
    </recommendedName>
</protein>
<dbReference type="Gene3D" id="3.40.1350.10">
    <property type="match status" value="1"/>
</dbReference>
<dbReference type="GO" id="GO:0003676">
    <property type="term" value="F:nucleic acid binding"/>
    <property type="evidence" value="ECO:0007669"/>
    <property type="project" value="InterPro"/>
</dbReference>
<reference evidence="3" key="1">
    <citation type="journal article" date="2020" name="mSystems">
        <title>Genome- and Community-Level Interaction Insights into Carbon Utilization and Element Cycling Functions of Hydrothermarchaeota in Hydrothermal Sediment.</title>
        <authorList>
            <person name="Zhou Z."/>
            <person name="Liu Y."/>
            <person name="Xu W."/>
            <person name="Pan J."/>
            <person name="Luo Z.H."/>
            <person name="Li M."/>
        </authorList>
    </citation>
    <scope>NUCLEOTIDE SEQUENCE [LARGE SCALE GENOMIC DNA]</scope>
    <source>
        <strain evidence="3">SpSt-70</strain>
    </source>
</reference>
<evidence type="ECO:0000256" key="2">
    <source>
        <dbReference type="HAMAP-Rule" id="MF_00048"/>
    </source>
</evidence>
<gene>
    <name evidence="3" type="ORF">ENU78_02745</name>
</gene>
<dbReference type="PANTHER" id="PTHR34039">
    <property type="entry name" value="UPF0102 PROTEIN YRAN"/>
    <property type="match status" value="1"/>
</dbReference>
<sequence>MNNKEIGKLGEDFTIDFLNKRGFIILERNYKVPLGEVDIIAQKGDLLIFIEVKTRRNLDFGIPAEAVDRTKQNRIKKIAELYISTKKPKFKKIRFDIMSIILSKSGKILDWEYLINAF</sequence>